<name>A0ABD3GEV4_9MARC</name>
<feature type="compositionally biased region" description="Basic and acidic residues" evidence="1">
    <location>
        <begin position="385"/>
        <end position="403"/>
    </location>
</feature>
<dbReference type="InterPro" id="IPR011047">
    <property type="entry name" value="Quinoprotein_ADH-like_sf"/>
</dbReference>
<accession>A0ABD3GEV4</accession>
<feature type="compositionally biased region" description="Basic and acidic residues" evidence="1">
    <location>
        <begin position="475"/>
        <end position="486"/>
    </location>
</feature>
<dbReference type="SMART" id="SM00320">
    <property type="entry name" value="WD40"/>
    <property type="match status" value="5"/>
</dbReference>
<gene>
    <name evidence="2" type="ORF">R1sor_027129</name>
</gene>
<dbReference type="Gene3D" id="2.130.10.10">
    <property type="entry name" value="YVTN repeat-like/Quinoprotein amine dehydrogenase"/>
    <property type="match status" value="2"/>
</dbReference>
<dbReference type="PANTHER" id="PTHR16038:SF4">
    <property type="entry name" value="WD REPEAT-CONTAINING PROTEIN 74"/>
    <property type="match status" value="1"/>
</dbReference>
<dbReference type="InterPro" id="IPR015943">
    <property type="entry name" value="WD40/YVTN_repeat-like_dom_sf"/>
</dbReference>
<proteinExistence type="predicted"/>
<dbReference type="Proteomes" id="UP001633002">
    <property type="component" value="Unassembled WGS sequence"/>
</dbReference>
<evidence type="ECO:0000256" key="1">
    <source>
        <dbReference type="SAM" id="MobiDB-lite"/>
    </source>
</evidence>
<dbReference type="SUPFAM" id="SSF50998">
    <property type="entry name" value="Quinoprotein alcohol dehydrogenase-like"/>
    <property type="match status" value="1"/>
</dbReference>
<dbReference type="EMBL" id="JBJQOH010000008">
    <property type="protein sequence ID" value="KAL3677181.1"/>
    <property type="molecule type" value="Genomic_DNA"/>
</dbReference>
<sequence>MPRTLKVDLPGVPRIRAFCSDSLGLLKVIESEGESGTPKVIGRWGDPDTQQGVLCMSLSRDESPSVAVARKSNTVDVIDPVNGLLESRLVVPKTSAGVESNREASDAVCGLHLFSEKSPWGKAVLTCTELGDAVLQALPELNEEQRPKSEHILSRWSVSQTGCVLCMAVDASEQFAVFGGKGVEVSVWDIKKGTRIWNAKAPHRDNLGLMSPAWVTAVTFLYEDHRKIVVGTGHHQVRLYDTSAQRRPVLAFDYGEAPIRSVTKDPDGFTVYVGTGAGDLACFDMRTGKLLGGFKGKCAGSIRSVACHPTLPLIASCGLDRFFRIHNTKTRQLLGSLFLKQQLVAVLFHTTQDKTTSAVTIAQDGSGVQSKVEEPMTPNENEESVSEKKKSKRQAEEDYEERKGKKIKPKKETGEAEQEITTNGGLRNAESAEGAEDEEVPPTNVETTKKKKKSKRQSTKADGEVLGKDSAITGEKAEKPSKRPESDESLLTPGKKEVKKSKSRIQDMDDINGAEEMDRVELSKVGKSGKKFRKAK</sequence>
<organism evidence="2 3">
    <name type="scientific">Riccia sorocarpa</name>
    <dbReference type="NCBI Taxonomy" id="122646"/>
    <lineage>
        <taxon>Eukaryota</taxon>
        <taxon>Viridiplantae</taxon>
        <taxon>Streptophyta</taxon>
        <taxon>Embryophyta</taxon>
        <taxon>Marchantiophyta</taxon>
        <taxon>Marchantiopsida</taxon>
        <taxon>Marchantiidae</taxon>
        <taxon>Marchantiales</taxon>
        <taxon>Ricciaceae</taxon>
        <taxon>Riccia</taxon>
    </lineage>
</organism>
<evidence type="ECO:0000313" key="2">
    <source>
        <dbReference type="EMBL" id="KAL3677181.1"/>
    </source>
</evidence>
<dbReference type="AlphaFoldDB" id="A0ABD3GEV4"/>
<feature type="compositionally biased region" description="Basic residues" evidence="1">
    <location>
        <begin position="449"/>
        <end position="458"/>
    </location>
</feature>
<comment type="caution">
    <text evidence="2">The sequence shown here is derived from an EMBL/GenBank/DDBJ whole genome shotgun (WGS) entry which is preliminary data.</text>
</comment>
<keyword evidence="3" id="KW-1185">Reference proteome</keyword>
<dbReference type="PANTHER" id="PTHR16038">
    <property type="entry name" value="NOP SEVEN ASSOCIATED PROTEIN 1"/>
    <property type="match status" value="1"/>
</dbReference>
<protein>
    <recommendedName>
        <fullName evidence="4">WD repeat-containing protein 74</fullName>
    </recommendedName>
</protein>
<dbReference type="CDD" id="cd22857">
    <property type="entry name" value="WDR74"/>
    <property type="match status" value="1"/>
</dbReference>
<reference evidence="2 3" key="1">
    <citation type="submission" date="2024-09" db="EMBL/GenBank/DDBJ databases">
        <title>Chromosome-scale assembly of Riccia sorocarpa.</title>
        <authorList>
            <person name="Paukszto L."/>
        </authorList>
    </citation>
    <scope>NUCLEOTIDE SEQUENCE [LARGE SCALE GENOMIC DNA]</scope>
    <source>
        <strain evidence="2">LP-2024</strain>
        <tissue evidence="2">Aerial parts of the thallus</tissue>
    </source>
</reference>
<dbReference type="InterPro" id="IPR001680">
    <property type="entry name" value="WD40_rpt"/>
</dbReference>
<evidence type="ECO:0008006" key="4">
    <source>
        <dbReference type="Google" id="ProtNLM"/>
    </source>
</evidence>
<evidence type="ECO:0000313" key="3">
    <source>
        <dbReference type="Proteomes" id="UP001633002"/>
    </source>
</evidence>
<dbReference type="InterPro" id="IPR037379">
    <property type="entry name" value="WDR74/Nsa1"/>
</dbReference>
<feature type="region of interest" description="Disordered" evidence="1">
    <location>
        <begin position="359"/>
        <end position="515"/>
    </location>
</feature>